<comment type="catalytic activity">
    <reaction evidence="11">
        <text>a long-chain 2,3-saturated fatty acyl-CoA + oxidized [electron-transfer flavoprotein] + H(+) = a long-chain (2E)-enoyl-CoA + reduced [electron-transfer flavoprotein]</text>
        <dbReference type="Rhea" id="RHEA:17721"/>
        <dbReference type="Rhea" id="RHEA-COMP:10685"/>
        <dbReference type="Rhea" id="RHEA-COMP:10686"/>
        <dbReference type="ChEBI" id="CHEBI:15378"/>
        <dbReference type="ChEBI" id="CHEBI:57692"/>
        <dbReference type="ChEBI" id="CHEBI:58307"/>
        <dbReference type="ChEBI" id="CHEBI:83721"/>
        <dbReference type="ChEBI" id="CHEBI:83727"/>
        <dbReference type="EC" id="1.3.8.8"/>
    </reaction>
</comment>
<comment type="cofactor">
    <cofactor evidence="1">
        <name>FAD</name>
        <dbReference type="ChEBI" id="CHEBI:57692"/>
    </cofactor>
</comment>
<dbReference type="Proteomes" id="UP000751190">
    <property type="component" value="Unassembled WGS sequence"/>
</dbReference>
<dbReference type="EMBL" id="JAGTXO010000015">
    <property type="protein sequence ID" value="KAG8463718.1"/>
    <property type="molecule type" value="Genomic_DNA"/>
</dbReference>
<dbReference type="InterPro" id="IPR037069">
    <property type="entry name" value="AcylCoA_DH/ox_N_sf"/>
</dbReference>
<dbReference type="Gene3D" id="1.20.140.10">
    <property type="entry name" value="Butyryl-CoA Dehydrogenase, subunit A, domain 3"/>
    <property type="match status" value="1"/>
</dbReference>
<dbReference type="InterPro" id="IPR036250">
    <property type="entry name" value="AcylCo_DH-like_C"/>
</dbReference>
<dbReference type="FunFam" id="1.10.540.10:FF:000004">
    <property type="entry name" value="Acyl-CoA dehydrogenase"/>
    <property type="match status" value="1"/>
</dbReference>
<dbReference type="Pfam" id="PF02771">
    <property type="entry name" value="Acyl-CoA_dh_N"/>
    <property type="match status" value="1"/>
</dbReference>
<evidence type="ECO:0000256" key="10">
    <source>
        <dbReference type="ARBA" id="ARBA00047882"/>
    </source>
</evidence>
<dbReference type="GO" id="GO:0070991">
    <property type="term" value="F:medium-chain fatty acyl-CoA dehydrogenase activity"/>
    <property type="evidence" value="ECO:0007669"/>
    <property type="project" value="UniProtKB-EC"/>
</dbReference>
<accession>A0A8J6CDN3</accession>
<evidence type="ECO:0000256" key="8">
    <source>
        <dbReference type="ARBA" id="ARBA00022827"/>
    </source>
</evidence>
<dbReference type="GO" id="GO:0004466">
    <property type="term" value="F:long-chain fatty acyl-CoA dehydrogenase activity"/>
    <property type="evidence" value="ECO:0007669"/>
    <property type="project" value="UniProtKB-EC"/>
</dbReference>
<feature type="domain" description="Acyl-CoA dehydrogenase C-terminal bacterial-type" evidence="14">
    <location>
        <begin position="460"/>
        <end position="722"/>
    </location>
</feature>
<dbReference type="PANTHER" id="PTHR48083:SF2">
    <property type="entry name" value="MEDIUM-CHAIN SPECIFIC ACYL-COA DEHYDROGENASE, MITOCHONDRIAL"/>
    <property type="match status" value="1"/>
</dbReference>
<dbReference type="NCBIfam" id="NF009586">
    <property type="entry name" value="PRK13026.1"/>
    <property type="match status" value="1"/>
</dbReference>
<dbReference type="InterPro" id="IPR009100">
    <property type="entry name" value="AcylCoA_DH/oxidase_NM_dom_sf"/>
</dbReference>
<name>A0A8J6CDN3_DIALT</name>
<reference evidence="15" key="1">
    <citation type="submission" date="2021-05" db="EMBL/GenBank/DDBJ databases">
        <title>The genome of the haptophyte Pavlova lutheri (Diacronema luteri, Pavlovales) - a model for lipid biosynthesis in eukaryotic algae.</title>
        <authorList>
            <person name="Hulatt C.J."/>
            <person name="Posewitz M.C."/>
        </authorList>
    </citation>
    <scope>NUCLEOTIDE SEQUENCE</scope>
    <source>
        <strain evidence="15">NIVA-4/92</strain>
    </source>
</reference>
<dbReference type="GO" id="GO:0005739">
    <property type="term" value="C:mitochondrion"/>
    <property type="evidence" value="ECO:0007669"/>
    <property type="project" value="TreeGrafter"/>
</dbReference>
<comment type="pathway">
    <text evidence="2">Lipid metabolism; fatty acid beta-oxidation.</text>
</comment>
<keyword evidence="7" id="KW-0285">Flavoprotein</keyword>
<comment type="caution">
    <text evidence="15">The sequence shown here is derived from an EMBL/GenBank/DDBJ whole genome shotgun (WGS) entry which is preliminary data.</text>
</comment>
<organism evidence="15 16">
    <name type="scientific">Diacronema lutheri</name>
    <name type="common">Unicellular marine alga</name>
    <name type="synonym">Monochrysis lutheri</name>
    <dbReference type="NCBI Taxonomy" id="2081491"/>
    <lineage>
        <taxon>Eukaryota</taxon>
        <taxon>Haptista</taxon>
        <taxon>Haptophyta</taxon>
        <taxon>Pavlovophyceae</taxon>
        <taxon>Pavlovales</taxon>
        <taxon>Pavlovaceae</taxon>
        <taxon>Diacronema</taxon>
    </lineage>
</organism>
<evidence type="ECO:0000256" key="11">
    <source>
        <dbReference type="ARBA" id="ARBA00049247"/>
    </source>
</evidence>
<dbReference type="Gene3D" id="2.40.110.10">
    <property type="entry name" value="Butyryl-CoA Dehydrogenase, subunit A, domain 2"/>
    <property type="match status" value="1"/>
</dbReference>
<dbReference type="OrthoDB" id="435240at2759"/>
<keyword evidence="8" id="KW-0274">FAD</keyword>
<dbReference type="GO" id="GO:0050660">
    <property type="term" value="F:flavin adenine dinucleotide binding"/>
    <property type="evidence" value="ECO:0007669"/>
    <property type="project" value="InterPro"/>
</dbReference>
<dbReference type="SUPFAM" id="SSF47203">
    <property type="entry name" value="Acyl-CoA dehydrogenase C-terminal domain-like"/>
    <property type="match status" value="1"/>
</dbReference>
<dbReference type="Pfam" id="PF09317">
    <property type="entry name" value="ACDH_C"/>
    <property type="match status" value="1"/>
</dbReference>
<evidence type="ECO:0000256" key="7">
    <source>
        <dbReference type="ARBA" id="ARBA00022630"/>
    </source>
</evidence>
<dbReference type="UniPathway" id="UPA00659"/>
<protein>
    <recommendedName>
        <fullName evidence="6">Acyl-coenzyme A dehydrogenase</fullName>
        <ecNumber evidence="4">1.3.8.7</ecNumber>
        <ecNumber evidence="5">1.3.8.8</ecNumber>
    </recommendedName>
</protein>
<dbReference type="AlphaFoldDB" id="A0A8J6CDN3"/>
<dbReference type="InterPro" id="IPR046373">
    <property type="entry name" value="Acyl-CoA_Oxase/DH_mid-dom_sf"/>
</dbReference>
<evidence type="ECO:0000256" key="1">
    <source>
        <dbReference type="ARBA" id="ARBA00001974"/>
    </source>
</evidence>
<dbReference type="InterPro" id="IPR013786">
    <property type="entry name" value="AcylCoA_DH/ox_N"/>
</dbReference>
<dbReference type="InterPro" id="IPR015396">
    <property type="entry name" value="FadE_C"/>
</dbReference>
<evidence type="ECO:0000259" key="14">
    <source>
        <dbReference type="Pfam" id="PF09317"/>
    </source>
</evidence>
<evidence type="ECO:0000259" key="12">
    <source>
        <dbReference type="Pfam" id="PF00441"/>
    </source>
</evidence>
<comment type="similarity">
    <text evidence="3">Belongs to the acyl-CoA dehydrogenase family.</text>
</comment>
<dbReference type="EC" id="1.3.8.8" evidence="5"/>
<dbReference type="GO" id="GO:0033539">
    <property type="term" value="P:fatty acid beta-oxidation using acyl-CoA dehydrogenase"/>
    <property type="evidence" value="ECO:0007669"/>
    <property type="project" value="InterPro"/>
</dbReference>
<evidence type="ECO:0000256" key="2">
    <source>
        <dbReference type="ARBA" id="ARBA00005005"/>
    </source>
</evidence>
<dbReference type="InterPro" id="IPR009075">
    <property type="entry name" value="AcylCo_DH/oxidase_C"/>
</dbReference>
<keyword evidence="9" id="KW-0560">Oxidoreductase</keyword>
<dbReference type="NCBIfam" id="NF007000">
    <property type="entry name" value="PRK09463.1"/>
    <property type="match status" value="1"/>
</dbReference>
<feature type="domain" description="Acyl-CoA dehydrogenase/oxidase N-terminal" evidence="13">
    <location>
        <begin position="76"/>
        <end position="182"/>
    </location>
</feature>
<evidence type="ECO:0000313" key="16">
    <source>
        <dbReference type="Proteomes" id="UP000751190"/>
    </source>
</evidence>
<evidence type="ECO:0000256" key="5">
    <source>
        <dbReference type="ARBA" id="ARBA00012040"/>
    </source>
</evidence>
<evidence type="ECO:0000256" key="6">
    <source>
        <dbReference type="ARBA" id="ARBA00020144"/>
    </source>
</evidence>
<keyword evidence="16" id="KW-1185">Reference proteome</keyword>
<dbReference type="OMA" id="LGKGWMM"/>
<dbReference type="SUPFAM" id="SSF56645">
    <property type="entry name" value="Acyl-CoA dehydrogenase NM domain-like"/>
    <property type="match status" value="1"/>
</dbReference>
<dbReference type="FunFam" id="1.20.140.10:FF:000009">
    <property type="entry name" value="Acyl-CoA dehydrogenase"/>
    <property type="match status" value="1"/>
</dbReference>
<proteinExistence type="inferred from homology"/>
<dbReference type="EC" id="1.3.8.7" evidence="4"/>
<evidence type="ECO:0000256" key="4">
    <source>
        <dbReference type="ARBA" id="ARBA00012033"/>
    </source>
</evidence>
<comment type="catalytic activity">
    <reaction evidence="10">
        <text>a medium-chain 2,3-saturated fatty acyl-CoA + oxidized [electron-transfer flavoprotein] + H(+) = a medium-chain (2E)-enoyl-CoA + reduced [electron-transfer flavoprotein]</text>
        <dbReference type="Rhea" id="RHEA:14477"/>
        <dbReference type="Rhea" id="RHEA-COMP:10685"/>
        <dbReference type="Rhea" id="RHEA-COMP:10686"/>
        <dbReference type="ChEBI" id="CHEBI:15378"/>
        <dbReference type="ChEBI" id="CHEBI:57692"/>
        <dbReference type="ChEBI" id="CHEBI:58307"/>
        <dbReference type="ChEBI" id="CHEBI:83723"/>
        <dbReference type="ChEBI" id="CHEBI:83726"/>
        <dbReference type="EC" id="1.3.8.7"/>
    </reaction>
</comment>
<evidence type="ECO:0000313" key="15">
    <source>
        <dbReference type="EMBL" id="KAG8463718.1"/>
    </source>
</evidence>
<gene>
    <name evidence="15" type="ORF">KFE25_003991</name>
</gene>
<dbReference type="GO" id="GO:0051793">
    <property type="term" value="P:medium-chain fatty acid catabolic process"/>
    <property type="evidence" value="ECO:0007669"/>
    <property type="project" value="TreeGrafter"/>
</dbReference>
<sequence>MALRSFGASVRQASGRRTFIRPAYELAKRVMPKISPTERAALDSGMVSFDGALFSGAPQTSQLAKYYATLTPEEKSFLDNEVEELCEMLDDYAIVRDMDLPAEAWDFIKRKGFFGLIIPKQHGGKGFSAHGHSQVVQKIATRSSAAAVTVMVPNSLGPGELLMRYGTETQREYYLPKLASGEMIPCFGLTGPASGSDAASMRDTGIVVEKDGVLGVSVTFNKRYITLAPVAHVVGLAFNLQDPNGLLKGKGSEGITIALLERAHEGLNIGRRHDPLSTAFMNGPLSGEGVFVPMACLLGGQERAGYGWNMLMECLAEGRGISLPALSVGAAQTASNAVGAYARVRKQFKVPIAELEGVQEQLAAIASSTYRMNACQALMNGILNAHEQPPVLSAIMKYQMTARMRSVVNQAMDILGGAGICKGKANFMGNSYQQIPIGITVEGANILTRSLIVFGQGLNRSHPNLLGLIESINKGDDMRGFNQHLARLVGHAATNAVGAVGGALATALRAPFGKGADVAAYHEVQLGRLARAFAISADLSLVLGGKLKFAEMLSGRFADVLGNLYSGYAMLHYHKTHHCADSDKVLDHAMSELLYETQQSLFAIQANFPVPGIGLLMRALTFPLGGSYAMPSDRLNQQVSALITTDSQVRKLLSPNIFISRNDPNDRIALINRALPKCLEADAILAAVRKAKRAPTSAEQAVINEAEAMREEIIQVDSFDKLGREAAQPDYVRPALISPYGGAERVAVAAA</sequence>
<dbReference type="Gene3D" id="1.10.540.10">
    <property type="entry name" value="Acyl-CoA dehydrogenase/oxidase, N-terminal domain"/>
    <property type="match status" value="1"/>
</dbReference>
<evidence type="ECO:0000259" key="13">
    <source>
        <dbReference type="Pfam" id="PF02771"/>
    </source>
</evidence>
<dbReference type="InterPro" id="IPR050741">
    <property type="entry name" value="Acyl-CoA_dehydrogenase"/>
</dbReference>
<evidence type="ECO:0000256" key="3">
    <source>
        <dbReference type="ARBA" id="ARBA00009347"/>
    </source>
</evidence>
<evidence type="ECO:0000256" key="9">
    <source>
        <dbReference type="ARBA" id="ARBA00023002"/>
    </source>
</evidence>
<feature type="domain" description="Acyl-CoA dehydrogenase/oxidase C-terminal" evidence="12">
    <location>
        <begin position="306"/>
        <end position="452"/>
    </location>
</feature>
<dbReference type="PANTHER" id="PTHR48083">
    <property type="entry name" value="MEDIUM-CHAIN SPECIFIC ACYL-COA DEHYDROGENASE, MITOCHONDRIAL-RELATED"/>
    <property type="match status" value="1"/>
</dbReference>
<dbReference type="Pfam" id="PF00441">
    <property type="entry name" value="Acyl-CoA_dh_1"/>
    <property type="match status" value="1"/>
</dbReference>